<dbReference type="Proteomes" id="UP000325440">
    <property type="component" value="Unassembled WGS sequence"/>
</dbReference>
<evidence type="ECO:0000313" key="2">
    <source>
        <dbReference type="EMBL" id="VVC45878.1"/>
    </source>
</evidence>
<evidence type="ECO:0000313" key="3">
    <source>
        <dbReference type="Proteomes" id="UP000325440"/>
    </source>
</evidence>
<protein>
    <submittedName>
        <fullName evidence="2">Uncharacterized protein</fullName>
    </submittedName>
</protein>
<dbReference type="EMBL" id="CABPRJ010002418">
    <property type="protein sequence ID" value="VVC45878.1"/>
    <property type="molecule type" value="Genomic_DNA"/>
</dbReference>
<keyword evidence="3" id="KW-1185">Reference proteome</keyword>
<organism evidence="2 3">
    <name type="scientific">Cinara cedri</name>
    <dbReference type="NCBI Taxonomy" id="506608"/>
    <lineage>
        <taxon>Eukaryota</taxon>
        <taxon>Metazoa</taxon>
        <taxon>Ecdysozoa</taxon>
        <taxon>Arthropoda</taxon>
        <taxon>Hexapoda</taxon>
        <taxon>Insecta</taxon>
        <taxon>Pterygota</taxon>
        <taxon>Neoptera</taxon>
        <taxon>Paraneoptera</taxon>
        <taxon>Hemiptera</taxon>
        <taxon>Sternorrhyncha</taxon>
        <taxon>Aphidomorpha</taxon>
        <taxon>Aphidoidea</taxon>
        <taxon>Aphididae</taxon>
        <taxon>Lachninae</taxon>
        <taxon>Cinara</taxon>
    </lineage>
</organism>
<name>A0A5E4NLP1_9HEMI</name>
<reference evidence="2 3" key="1">
    <citation type="submission" date="2019-08" db="EMBL/GenBank/DDBJ databases">
        <authorList>
            <person name="Alioto T."/>
            <person name="Alioto T."/>
            <person name="Gomez Garrido J."/>
        </authorList>
    </citation>
    <scope>NUCLEOTIDE SEQUENCE [LARGE SCALE GENOMIC DNA]</scope>
</reference>
<feature type="coiled-coil region" evidence="1">
    <location>
        <begin position="1"/>
        <end position="28"/>
    </location>
</feature>
<sequence length="160" mass="18234">MEQLSTLLEELKNENQLLRDEVDILKGKVSWLESLDSSSLISFVVAQSSSFTLTTTLHPENAAVELCEFGRFDDEFSVTTSGDVGNEAEKKLNDEIEKQKAFEPITKGLKNVEEAVRKTNDDIKSFLISVKPLTQASDFITKQQNMIRDRLRNRILKFNY</sequence>
<dbReference type="AlphaFoldDB" id="A0A5E4NLP1"/>
<proteinExistence type="predicted"/>
<evidence type="ECO:0000256" key="1">
    <source>
        <dbReference type="SAM" id="Coils"/>
    </source>
</evidence>
<gene>
    <name evidence="2" type="ORF">CINCED_3A010634</name>
</gene>
<accession>A0A5E4NLP1</accession>
<keyword evidence="1" id="KW-0175">Coiled coil</keyword>